<dbReference type="OrthoDB" id="4542604at2"/>
<feature type="domain" description="HTH tetR-type" evidence="3">
    <location>
        <begin position="21"/>
        <end position="82"/>
    </location>
</feature>
<evidence type="ECO:0000256" key="2">
    <source>
        <dbReference type="PROSITE-ProRule" id="PRU00335"/>
    </source>
</evidence>
<protein>
    <recommendedName>
        <fullName evidence="3">HTH tetR-type domain-containing protein</fullName>
    </recommendedName>
</protein>
<dbReference type="AlphaFoldDB" id="A0A3G9IG51"/>
<evidence type="ECO:0000259" key="3">
    <source>
        <dbReference type="PROSITE" id="PS50977"/>
    </source>
</evidence>
<dbReference type="PROSITE" id="PS50977">
    <property type="entry name" value="HTH_TETR_2"/>
    <property type="match status" value="1"/>
</dbReference>
<reference evidence="4 5" key="1">
    <citation type="submission" date="2018-11" db="EMBL/GenBank/DDBJ databases">
        <title>Complete genome sequence of Nocardioides baekrokdamisoli strain KCTC 39748.</title>
        <authorList>
            <person name="Kang S.W."/>
            <person name="Lee K.C."/>
            <person name="Kim K.K."/>
            <person name="Kim J.S."/>
            <person name="Kim D.S."/>
            <person name="Ko S.H."/>
            <person name="Yang S.H."/>
            <person name="Shin Y.K."/>
            <person name="Lee J.S."/>
        </authorList>
    </citation>
    <scope>NUCLEOTIDE SEQUENCE [LARGE SCALE GENOMIC DNA]</scope>
    <source>
        <strain evidence="4 5">KCTC 39748</strain>
    </source>
</reference>
<accession>A0A3G9IG51</accession>
<dbReference type="Proteomes" id="UP000271573">
    <property type="component" value="Chromosome"/>
</dbReference>
<dbReference type="RefSeq" id="WP_125568262.1">
    <property type="nucleotide sequence ID" value="NZ_AP019307.1"/>
</dbReference>
<evidence type="ECO:0000256" key="1">
    <source>
        <dbReference type="ARBA" id="ARBA00023125"/>
    </source>
</evidence>
<dbReference type="SUPFAM" id="SSF46689">
    <property type="entry name" value="Homeodomain-like"/>
    <property type="match status" value="1"/>
</dbReference>
<dbReference type="GO" id="GO:0003677">
    <property type="term" value="F:DNA binding"/>
    <property type="evidence" value="ECO:0007669"/>
    <property type="project" value="UniProtKB-UniRule"/>
</dbReference>
<evidence type="ECO:0000313" key="4">
    <source>
        <dbReference type="EMBL" id="BBH17242.1"/>
    </source>
</evidence>
<feature type="DNA-binding region" description="H-T-H motif" evidence="2">
    <location>
        <begin position="45"/>
        <end position="64"/>
    </location>
</feature>
<dbReference type="Gene3D" id="1.10.357.10">
    <property type="entry name" value="Tetracycline Repressor, domain 2"/>
    <property type="match status" value="1"/>
</dbReference>
<evidence type="ECO:0000313" key="5">
    <source>
        <dbReference type="Proteomes" id="UP000271573"/>
    </source>
</evidence>
<keyword evidence="5" id="KW-1185">Reference proteome</keyword>
<dbReference type="InterPro" id="IPR009057">
    <property type="entry name" value="Homeodomain-like_sf"/>
</dbReference>
<keyword evidence="1 2" id="KW-0238">DNA-binding</keyword>
<dbReference type="KEGG" id="nbe:Back2_15290"/>
<dbReference type="InterPro" id="IPR001647">
    <property type="entry name" value="HTH_TetR"/>
</dbReference>
<sequence>MTAALNDDRDGRNARWDDHREQRRRHIVDAAVALVEELPIGAELTLQDVADSSGLVRTVVQRHFGGRIGLVRAVQADVVARAFTRISSATESLTTYRALSHDLVAATVSWVAEHPKLHVLVEKELGDGEPSELSRTINEFAEQLTALNALIASGFGLILDERQIAETRLLYIGLIGQVRATTTHWVLHDQHLVSAEALTSLLSHWILKQTLDLAARYGLEIDADEPFAGLVHIWREQGIGA</sequence>
<dbReference type="EMBL" id="AP019307">
    <property type="protein sequence ID" value="BBH17242.1"/>
    <property type="molecule type" value="Genomic_DNA"/>
</dbReference>
<organism evidence="4 5">
    <name type="scientific">Nocardioides baekrokdamisoli</name>
    <dbReference type="NCBI Taxonomy" id="1804624"/>
    <lineage>
        <taxon>Bacteria</taxon>
        <taxon>Bacillati</taxon>
        <taxon>Actinomycetota</taxon>
        <taxon>Actinomycetes</taxon>
        <taxon>Propionibacteriales</taxon>
        <taxon>Nocardioidaceae</taxon>
        <taxon>Nocardioides</taxon>
    </lineage>
</organism>
<proteinExistence type="predicted"/>
<gene>
    <name evidence="4" type="ORF">Back2_15290</name>
</gene>
<name>A0A3G9IG51_9ACTN</name>